<dbReference type="InterPro" id="IPR012134">
    <property type="entry name" value="Glu-5-SA_DH"/>
</dbReference>
<dbReference type="GO" id="GO:0005737">
    <property type="term" value="C:cytoplasm"/>
    <property type="evidence" value="ECO:0007669"/>
    <property type="project" value="UniProtKB-SubCell"/>
</dbReference>
<dbReference type="UniPathway" id="UPA00098">
    <property type="reaction ID" value="UER00360"/>
</dbReference>
<sequence length="426" mass="44983">MPDASVLAPVDVAAFDAKLAASRAASRVLATATTQQKDAALEAIAASIETAADRIVPANDLDLANGRENGLSQGLLDRLRLDETRLISLAAAVREVVGLTDPVGESVRGRALPNGLRIDQVRVPLGVVGAIYEARPNVTVDIAALALKSGNAAVLRGGSAAENTNRVLVELLQDAVESAGLPRGSVQTVDEFGRDGARALMRARGAVDVLIPRGSAGLIETVVTESTVPVIETGAGVVHVFLDESADESWAVDIVHNAKVQRPSVCNALETLLVHEAAADRLLAPVLGRLRQAGVTIHGDDAVRARFADAVPADDEDWATEYMSLDLAVRVVRDIDEAMDHIRTYSTHHTESIITNDLRNAERFLAEVDSAVVMVNASTRFTDGGEFGFGAEVGISTQKLHARGPMGLPELTSTKWLVRGSGQSRA</sequence>
<keyword evidence="5 7" id="KW-0560">Oxidoreductase</keyword>
<dbReference type="SUPFAM" id="SSF53720">
    <property type="entry name" value="ALDH-like"/>
    <property type="match status" value="1"/>
</dbReference>
<evidence type="ECO:0000256" key="5">
    <source>
        <dbReference type="ARBA" id="ARBA00023002"/>
    </source>
</evidence>
<dbReference type="InterPro" id="IPR016163">
    <property type="entry name" value="Ald_DH_C"/>
</dbReference>
<dbReference type="NCBIfam" id="TIGR00407">
    <property type="entry name" value="proA"/>
    <property type="match status" value="1"/>
</dbReference>
<dbReference type="AlphaFoldDB" id="A0A1X9LME4"/>
<dbReference type="InterPro" id="IPR016161">
    <property type="entry name" value="Ald_DH/histidinol_DH"/>
</dbReference>
<dbReference type="InterPro" id="IPR015590">
    <property type="entry name" value="Aldehyde_DH_dom"/>
</dbReference>
<dbReference type="HAMAP" id="MF_00412">
    <property type="entry name" value="ProA"/>
    <property type="match status" value="1"/>
</dbReference>
<dbReference type="PANTHER" id="PTHR11063:SF8">
    <property type="entry name" value="DELTA-1-PYRROLINE-5-CARBOXYLATE SYNTHASE"/>
    <property type="match status" value="1"/>
</dbReference>
<dbReference type="Proteomes" id="UP000192775">
    <property type="component" value="Chromosome"/>
</dbReference>
<dbReference type="CDD" id="cd07079">
    <property type="entry name" value="ALDH_F18-19_ProA-GPR"/>
    <property type="match status" value="1"/>
</dbReference>
<evidence type="ECO:0000256" key="3">
    <source>
        <dbReference type="ARBA" id="ARBA00022650"/>
    </source>
</evidence>
<dbReference type="GO" id="GO:0050661">
    <property type="term" value="F:NADP binding"/>
    <property type="evidence" value="ECO:0007669"/>
    <property type="project" value="InterPro"/>
</dbReference>
<dbReference type="GO" id="GO:0055129">
    <property type="term" value="P:L-proline biosynthetic process"/>
    <property type="evidence" value="ECO:0007669"/>
    <property type="project" value="UniProtKB-UniRule"/>
</dbReference>
<keyword evidence="9" id="KW-1185">Reference proteome</keyword>
<evidence type="ECO:0000256" key="1">
    <source>
        <dbReference type="ARBA" id="ARBA00004985"/>
    </source>
</evidence>
<dbReference type="FunFam" id="3.40.309.10:FF:000006">
    <property type="entry name" value="Gamma-glutamyl phosphate reductase"/>
    <property type="match status" value="1"/>
</dbReference>
<evidence type="ECO:0000256" key="6">
    <source>
        <dbReference type="ARBA" id="ARBA00049024"/>
    </source>
</evidence>
<comment type="similarity">
    <text evidence="7">Belongs to the gamma-glutamyl phosphate reductase family.</text>
</comment>
<keyword evidence="3 7" id="KW-0641">Proline biosynthesis</keyword>
<dbReference type="STRING" id="1619308.B5808_07755"/>
<dbReference type="NCBIfam" id="NF001221">
    <property type="entry name" value="PRK00197.1"/>
    <property type="match status" value="1"/>
</dbReference>
<dbReference type="PROSITE" id="PS01223">
    <property type="entry name" value="PROA"/>
    <property type="match status" value="1"/>
</dbReference>
<dbReference type="RefSeq" id="WP_085019249.1">
    <property type="nucleotide sequence ID" value="NZ_BMHD01000001.1"/>
</dbReference>
<dbReference type="Pfam" id="PF00171">
    <property type="entry name" value="Aldedh"/>
    <property type="match status" value="1"/>
</dbReference>
<dbReference type="InterPro" id="IPR020593">
    <property type="entry name" value="G-glutamylP_reductase_CS"/>
</dbReference>
<evidence type="ECO:0000256" key="4">
    <source>
        <dbReference type="ARBA" id="ARBA00022857"/>
    </source>
</evidence>
<keyword evidence="2 7" id="KW-0028">Amino-acid biosynthesis</keyword>
<evidence type="ECO:0000256" key="7">
    <source>
        <dbReference type="HAMAP-Rule" id="MF_00412"/>
    </source>
</evidence>
<comment type="function">
    <text evidence="7">Catalyzes the NADPH-dependent reduction of L-glutamate 5-phosphate into L-glutamate 5-semialdehyde and phosphate. The product spontaneously undergoes cyclization to form 1-pyrroline-5-carboxylate.</text>
</comment>
<proteinExistence type="inferred from homology"/>
<keyword evidence="7" id="KW-0963">Cytoplasm</keyword>
<keyword evidence="4 7" id="KW-0521">NADP</keyword>
<organism evidence="8 9">
    <name type="scientific">Cnuibacter physcomitrellae</name>
    <dbReference type="NCBI Taxonomy" id="1619308"/>
    <lineage>
        <taxon>Bacteria</taxon>
        <taxon>Bacillati</taxon>
        <taxon>Actinomycetota</taxon>
        <taxon>Actinomycetes</taxon>
        <taxon>Micrococcales</taxon>
        <taxon>Microbacteriaceae</taxon>
        <taxon>Cnuibacter</taxon>
    </lineage>
</organism>
<dbReference type="Gene3D" id="3.40.309.10">
    <property type="entry name" value="Aldehyde Dehydrogenase, Chain A, domain 2"/>
    <property type="match status" value="1"/>
</dbReference>
<evidence type="ECO:0000313" key="9">
    <source>
        <dbReference type="Proteomes" id="UP000192775"/>
    </source>
</evidence>
<dbReference type="InterPro" id="IPR016162">
    <property type="entry name" value="Ald_DH_N"/>
</dbReference>
<dbReference type="PANTHER" id="PTHR11063">
    <property type="entry name" value="GLUTAMATE SEMIALDEHYDE DEHYDROGENASE"/>
    <property type="match status" value="1"/>
</dbReference>
<dbReference type="PIRSF" id="PIRSF000151">
    <property type="entry name" value="GPR"/>
    <property type="match status" value="1"/>
</dbReference>
<dbReference type="InterPro" id="IPR000965">
    <property type="entry name" value="GPR_dom"/>
</dbReference>
<reference evidence="8 9" key="1">
    <citation type="submission" date="2017-04" db="EMBL/GenBank/DDBJ databases">
        <authorList>
            <person name="Afonso C.L."/>
            <person name="Miller P.J."/>
            <person name="Scott M.A."/>
            <person name="Spackman E."/>
            <person name="Goraichik I."/>
            <person name="Dimitrov K.M."/>
            <person name="Suarez D.L."/>
            <person name="Swayne D.E."/>
        </authorList>
    </citation>
    <scope>NUCLEOTIDE SEQUENCE [LARGE SCALE GENOMIC DNA]</scope>
    <source>
        <strain evidence="9">XA(T)</strain>
    </source>
</reference>
<comment type="catalytic activity">
    <reaction evidence="6 7">
        <text>L-glutamate 5-semialdehyde + phosphate + NADP(+) = L-glutamyl 5-phosphate + NADPH + H(+)</text>
        <dbReference type="Rhea" id="RHEA:19541"/>
        <dbReference type="ChEBI" id="CHEBI:15378"/>
        <dbReference type="ChEBI" id="CHEBI:43474"/>
        <dbReference type="ChEBI" id="CHEBI:57783"/>
        <dbReference type="ChEBI" id="CHEBI:58066"/>
        <dbReference type="ChEBI" id="CHEBI:58274"/>
        <dbReference type="ChEBI" id="CHEBI:58349"/>
        <dbReference type="EC" id="1.2.1.41"/>
    </reaction>
</comment>
<evidence type="ECO:0000313" key="8">
    <source>
        <dbReference type="EMBL" id="ARJ05111.1"/>
    </source>
</evidence>
<dbReference type="Gene3D" id="3.40.605.10">
    <property type="entry name" value="Aldehyde Dehydrogenase, Chain A, domain 1"/>
    <property type="match status" value="1"/>
</dbReference>
<gene>
    <name evidence="7" type="primary">proA</name>
    <name evidence="8" type="ORF">B5808_07755</name>
</gene>
<dbReference type="KEGG" id="cphy:B5808_07755"/>
<accession>A0A1X9LME4</accession>
<name>A0A1X9LME4_9MICO</name>
<comment type="subcellular location">
    <subcellularLocation>
        <location evidence="7">Cytoplasm</location>
    </subcellularLocation>
</comment>
<comment type="pathway">
    <text evidence="1 7">Amino-acid biosynthesis; L-proline biosynthesis; L-glutamate 5-semialdehyde from L-glutamate: step 2/2.</text>
</comment>
<protein>
    <recommendedName>
        <fullName evidence="7">Gamma-glutamyl phosphate reductase</fullName>
        <shortName evidence="7">GPR</shortName>
        <ecNumber evidence="7">1.2.1.41</ecNumber>
    </recommendedName>
    <alternativeName>
        <fullName evidence="7">Glutamate-5-semialdehyde dehydrogenase</fullName>
    </alternativeName>
    <alternativeName>
        <fullName evidence="7">Glutamyl-gamma-semialdehyde dehydrogenase</fullName>
        <shortName evidence="7">GSA dehydrogenase</shortName>
    </alternativeName>
</protein>
<dbReference type="GO" id="GO:0004350">
    <property type="term" value="F:glutamate-5-semialdehyde dehydrogenase activity"/>
    <property type="evidence" value="ECO:0007669"/>
    <property type="project" value="UniProtKB-UniRule"/>
</dbReference>
<dbReference type="EMBL" id="CP020715">
    <property type="protein sequence ID" value="ARJ05111.1"/>
    <property type="molecule type" value="Genomic_DNA"/>
</dbReference>
<dbReference type="EC" id="1.2.1.41" evidence="7"/>
<evidence type="ECO:0000256" key="2">
    <source>
        <dbReference type="ARBA" id="ARBA00022605"/>
    </source>
</evidence>